<reference evidence="2" key="1">
    <citation type="submission" date="2021-06" db="EMBL/GenBank/DDBJ databases">
        <authorList>
            <person name="Kallberg Y."/>
            <person name="Tangrot J."/>
            <person name="Rosling A."/>
        </authorList>
    </citation>
    <scope>NUCLEOTIDE SEQUENCE</scope>
    <source>
        <strain evidence="2">MA453B</strain>
    </source>
</reference>
<gene>
    <name evidence="2" type="ORF">DERYTH_LOCUS2663</name>
</gene>
<organism evidence="2 3">
    <name type="scientific">Dentiscutata erythropus</name>
    <dbReference type="NCBI Taxonomy" id="1348616"/>
    <lineage>
        <taxon>Eukaryota</taxon>
        <taxon>Fungi</taxon>
        <taxon>Fungi incertae sedis</taxon>
        <taxon>Mucoromycota</taxon>
        <taxon>Glomeromycotina</taxon>
        <taxon>Glomeromycetes</taxon>
        <taxon>Diversisporales</taxon>
        <taxon>Gigasporaceae</taxon>
        <taxon>Dentiscutata</taxon>
    </lineage>
</organism>
<proteinExistence type="predicted"/>
<accession>A0A9N8ZHQ8</accession>
<sequence>VLELFVGKTFENWDQVEKFMKKYAAIKGHGVWIGGGGRINTATHQILKRSYLCRHAGKPPKNMQPNGTSCRVGCPWKVNIWTKKDKNCLEVTTMNDQHVGHELQPLASRFDPTLRKLSKEIVEEIRFLTVVAKADATMQYRIIPFTNDYFTAGVQSTFRNEGENSTLKRLFGASNLSLCELFDVLKERYQEENDYCEFINWKQTTPQIGPKNIAKSIFEPIVQQLNEFVMPNIMKKQEEQMNLSLHYHAIEIDFKIALSDEKKVNESDQCIDNLFDCPQVHLSSFLNDFSKVLEVWKVLSLTNTGISHFVYCLDDDSILAWRINVIQQGANLSNNEFIVVSLDALASTSKTHPLPTQFYESDINRFEESTVLGQSHDEISKAISKKHKFGELWGLGKKIMVDAIEDNNDDIYHELLRFFSSIKKRMIKSSDIDNNFNYSIGDCDDVIVQNPIDKRPKGRPKSDSKRIKSAIEKTTQYRCRTCKQKGHNSKTCKGKRPSDFSVSQDDETESKLSEDNDDEESSTSDTSHEDEDTIESGLNDVIVLVSPPIQQTDFKNHRNTQRQCSICCHKGHNARTCPNKGS</sequence>
<dbReference type="OrthoDB" id="2441179at2759"/>
<feature type="region of interest" description="Disordered" evidence="1">
    <location>
        <begin position="450"/>
        <end position="470"/>
    </location>
</feature>
<evidence type="ECO:0000313" key="3">
    <source>
        <dbReference type="Proteomes" id="UP000789405"/>
    </source>
</evidence>
<feature type="region of interest" description="Disordered" evidence="1">
    <location>
        <begin position="485"/>
        <end position="533"/>
    </location>
</feature>
<protein>
    <submittedName>
        <fullName evidence="2">27303_t:CDS:1</fullName>
    </submittedName>
</protein>
<dbReference type="AlphaFoldDB" id="A0A9N8ZHQ8"/>
<name>A0A9N8ZHQ8_9GLOM</name>
<dbReference type="Proteomes" id="UP000789405">
    <property type="component" value="Unassembled WGS sequence"/>
</dbReference>
<dbReference type="PANTHER" id="PTHR47718">
    <property type="entry name" value="OS01G0519700 PROTEIN"/>
    <property type="match status" value="1"/>
</dbReference>
<feature type="non-terminal residue" evidence="2">
    <location>
        <position position="1"/>
    </location>
</feature>
<dbReference type="EMBL" id="CAJVPY010000869">
    <property type="protein sequence ID" value="CAG8496180.1"/>
    <property type="molecule type" value="Genomic_DNA"/>
</dbReference>
<evidence type="ECO:0000313" key="2">
    <source>
        <dbReference type="EMBL" id="CAG8496180.1"/>
    </source>
</evidence>
<feature type="compositionally biased region" description="Basic and acidic residues" evidence="1">
    <location>
        <begin position="452"/>
        <end position="470"/>
    </location>
</feature>
<evidence type="ECO:0000256" key="1">
    <source>
        <dbReference type="SAM" id="MobiDB-lite"/>
    </source>
</evidence>
<feature type="compositionally biased region" description="Acidic residues" evidence="1">
    <location>
        <begin position="515"/>
        <end position="533"/>
    </location>
</feature>
<keyword evidence="3" id="KW-1185">Reference proteome</keyword>
<feature type="compositionally biased region" description="Basic residues" evidence="1">
    <location>
        <begin position="485"/>
        <end position="495"/>
    </location>
</feature>
<comment type="caution">
    <text evidence="2">The sequence shown here is derived from an EMBL/GenBank/DDBJ whole genome shotgun (WGS) entry which is preliminary data.</text>
</comment>